<dbReference type="EMBL" id="BJLF01000002">
    <property type="protein sequence ID" value="GEA49887.1"/>
    <property type="molecule type" value="Genomic_DNA"/>
</dbReference>
<gene>
    <name evidence="1" type="ORF">VIN01S_06910</name>
</gene>
<sequence>MGNRENETVLTFSSHNREYFIVAAEMGTFNKAARKLGNSSSTVTLHHLN</sequence>
<proteinExistence type="predicted"/>
<reference evidence="1 2" key="1">
    <citation type="submission" date="2019-06" db="EMBL/GenBank/DDBJ databases">
        <title>Whole genome shotgun sequence of Vibrio inusitatus NBRC 102082.</title>
        <authorList>
            <person name="Hosoyama A."/>
            <person name="Uohara A."/>
            <person name="Ohji S."/>
            <person name="Ichikawa N."/>
        </authorList>
    </citation>
    <scope>NUCLEOTIDE SEQUENCE [LARGE SCALE GENOMIC DNA]</scope>
    <source>
        <strain evidence="1 2">NBRC 102082</strain>
    </source>
</reference>
<evidence type="ECO:0000313" key="2">
    <source>
        <dbReference type="Proteomes" id="UP000318717"/>
    </source>
</evidence>
<accession>A0A4Y3HS83</accession>
<keyword evidence="2" id="KW-1185">Reference proteome</keyword>
<organism evidence="1 2">
    <name type="scientific">Vibrio inusitatus NBRC 102082</name>
    <dbReference type="NCBI Taxonomy" id="1219070"/>
    <lineage>
        <taxon>Bacteria</taxon>
        <taxon>Pseudomonadati</taxon>
        <taxon>Pseudomonadota</taxon>
        <taxon>Gammaproteobacteria</taxon>
        <taxon>Vibrionales</taxon>
        <taxon>Vibrionaceae</taxon>
        <taxon>Vibrio</taxon>
    </lineage>
</organism>
<dbReference type="AlphaFoldDB" id="A0A4Y3HS83"/>
<comment type="caution">
    <text evidence="1">The sequence shown here is derived from an EMBL/GenBank/DDBJ whole genome shotgun (WGS) entry which is preliminary data.</text>
</comment>
<evidence type="ECO:0000313" key="1">
    <source>
        <dbReference type="EMBL" id="GEA49887.1"/>
    </source>
</evidence>
<name>A0A4Y3HS83_9VIBR</name>
<dbReference type="Proteomes" id="UP000318717">
    <property type="component" value="Unassembled WGS sequence"/>
</dbReference>
<protein>
    <submittedName>
        <fullName evidence="1">Uncharacterized protein</fullName>
    </submittedName>
</protein>